<feature type="region of interest" description="Disordered" evidence="1">
    <location>
        <begin position="167"/>
        <end position="186"/>
    </location>
</feature>
<feature type="region of interest" description="Disordered" evidence="1">
    <location>
        <begin position="961"/>
        <end position="994"/>
    </location>
</feature>
<feature type="compositionally biased region" description="Basic and acidic residues" evidence="1">
    <location>
        <begin position="1210"/>
        <end position="1220"/>
    </location>
</feature>
<evidence type="ECO:0000313" key="2">
    <source>
        <dbReference type="EMBL" id="KAK7008306.1"/>
    </source>
</evidence>
<protein>
    <submittedName>
        <fullName evidence="2">Uncharacterized protein</fullName>
    </submittedName>
</protein>
<gene>
    <name evidence="2" type="ORF">R3P38DRAFT_1618142</name>
</gene>
<dbReference type="Proteomes" id="UP001362999">
    <property type="component" value="Unassembled WGS sequence"/>
</dbReference>
<evidence type="ECO:0000256" key="1">
    <source>
        <dbReference type="SAM" id="MobiDB-lite"/>
    </source>
</evidence>
<organism evidence="2 3">
    <name type="scientific">Favolaschia claudopus</name>
    <dbReference type="NCBI Taxonomy" id="2862362"/>
    <lineage>
        <taxon>Eukaryota</taxon>
        <taxon>Fungi</taxon>
        <taxon>Dikarya</taxon>
        <taxon>Basidiomycota</taxon>
        <taxon>Agaricomycotina</taxon>
        <taxon>Agaricomycetes</taxon>
        <taxon>Agaricomycetidae</taxon>
        <taxon>Agaricales</taxon>
        <taxon>Marasmiineae</taxon>
        <taxon>Mycenaceae</taxon>
        <taxon>Favolaschia</taxon>
    </lineage>
</organism>
<sequence>MAPIPPNPEPLSAADLELLDSLSGRDVIRFRDYMYSPADIRKNPEKFQGRAWIDVFEVRQWLAQQNTTSFGAEQVKIEPTSVHDSLPAVKVETGDISGLSLDNADTLRLRTYQEDGHEVLEILSDNDSDIEEVSDALLQASGRSSSPPLLEGVDLSSDDTCDSSIFTLPSSEGLNASDDSDDEEFDTDNWRSKLRKSDTLWQDPGITSLVLEGRFRITEKTTVERFEYIMPPGIIPSIWPNPRIPTAFVLDFGSKFDSDINPKTGKLYTLDCLIKNHDNDSWKSDGSGQADGDPMVLIEPGQPKRACRRARMTCRGAHACERIDRKLIEVDRYDLDPATRDAVLNAQQNTRRNEGTTVEDITATFFTLINSKRCTAVDSEGNVCKGKPKLMPLTKGSVNGQYYWVACDGWRKTFKENHRTFSLPERVSQTFLMRLFRGEPIAEGNSKDTQPCSRIIAARTGKKLKACHHPHIVDGHVVTNSEMSHYKCRVKRTIFVPRDQSIRKAVILHNPSSIPVPHRHPLPPLVKVTLSVQEKYETCIEKRGVVGATVRDVDRAESSLLICDGQPPSAWSPALGNMRSKRDMVRKQKVKKYPAGMGIPGAFQLFLEDQKKPLDERYIHCCRAVNDGGVIIITGVPFLIKLLDDPGVRAFDDDTTFKRVEGEMNEWELALFFKAVERAVTAIRAYINRASADFYEILFDELQRIKTMITGKVLGMKRFVPGGNLLVMNADMEAAQVIGIARSVMKTNIPEYSGIPNDITPAEAAKYFVKICYLHTKEAIHDFKSMVTPEQYNRLMNFMYIDSKERLDEFSQFVNDLGIKKIHDWWAHKEIHDWIIPCLVKALSNIHADDWDTTPATTNTGETQHHWTNAMTGTKLSLVEAIESARVVDENVAREVQAALKQGILTNTHNGEYERLSRNSQRQAKAAQKVRQNDELTELSNGISEELVVLKQSRQQLSAREKELRQKLKDTKPTTKAGKKQASRSNASRSVIVSSSSTGRVRTVAVSAPPAISPTSSVMQLDVPPAPASSTFVNDQTLDPLLTMSFMPMHTQLLNEGSASVDWEQEFNRVAASLCAAPSLETSGTLSYVPNYMGGADLGSSSPITPPSMFAEWAPTTLDELANWNFVDPSFTATSAIDFNSFDSGVNTLNNGWVNDASFDAPNAMDQSSEQSTAPSAPSAAPRSRKRRLEVDESNIIQSSRLRTKSAKLRASEDGTDTTK</sequence>
<feature type="compositionally biased region" description="Basic and acidic residues" evidence="1">
    <location>
        <begin position="961"/>
        <end position="973"/>
    </location>
</feature>
<proteinExistence type="predicted"/>
<comment type="caution">
    <text evidence="2">The sequence shown here is derived from an EMBL/GenBank/DDBJ whole genome shotgun (WGS) entry which is preliminary data.</text>
</comment>
<feature type="compositionally biased region" description="Low complexity" evidence="1">
    <location>
        <begin position="1172"/>
        <end position="1182"/>
    </location>
</feature>
<dbReference type="AlphaFoldDB" id="A0AAW0AGD4"/>
<accession>A0AAW0AGD4</accession>
<evidence type="ECO:0000313" key="3">
    <source>
        <dbReference type="Proteomes" id="UP001362999"/>
    </source>
</evidence>
<feature type="compositionally biased region" description="Low complexity" evidence="1">
    <location>
        <begin position="983"/>
        <end position="994"/>
    </location>
</feature>
<name>A0AAW0AGD4_9AGAR</name>
<keyword evidence="3" id="KW-1185">Reference proteome</keyword>
<reference evidence="2 3" key="1">
    <citation type="journal article" date="2024" name="J Genomics">
        <title>Draft genome sequencing and assembly of Favolaschia claudopus CIRM-BRFM 2984 isolated from oak limbs.</title>
        <authorList>
            <person name="Navarro D."/>
            <person name="Drula E."/>
            <person name="Chaduli D."/>
            <person name="Cazenave R."/>
            <person name="Ahrendt S."/>
            <person name="Wang J."/>
            <person name="Lipzen A."/>
            <person name="Daum C."/>
            <person name="Barry K."/>
            <person name="Grigoriev I.V."/>
            <person name="Favel A."/>
            <person name="Rosso M.N."/>
            <person name="Martin F."/>
        </authorList>
    </citation>
    <scope>NUCLEOTIDE SEQUENCE [LARGE SCALE GENOMIC DNA]</scope>
    <source>
        <strain evidence="2 3">CIRM-BRFM 2984</strain>
    </source>
</reference>
<feature type="region of interest" description="Disordered" evidence="1">
    <location>
        <begin position="1160"/>
        <end position="1220"/>
    </location>
</feature>
<dbReference type="EMBL" id="JAWWNJ010000068">
    <property type="protein sequence ID" value="KAK7008306.1"/>
    <property type="molecule type" value="Genomic_DNA"/>
</dbReference>